<evidence type="ECO:0000313" key="2">
    <source>
        <dbReference type="Proteomes" id="UP000187266"/>
    </source>
</evidence>
<accession>A0A2M9DFW9</accession>
<proteinExistence type="predicted"/>
<reference evidence="1 2" key="1">
    <citation type="submission" date="2017-01" db="EMBL/GenBank/DDBJ databases">
        <title>Genomic analysis of Xuhuaishuia manganoxidans DY6-4.</title>
        <authorList>
            <person name="Wang X."/>
        </authorList>
    </citation>
    <scope>NUCLEOTIDE SEQUENCE [LARGE SCALE GENOMIC DNA]</scope>
    <source>
        <strain evidence="1 2">DY6-4</strain>
    </source>
</reference>
<gene>
    <name evidence="1" type="ORF">BV394_02855</name>
</gene>
<accession>A0A1U7DFX3</accession>
<evidence type="ECO:0000313" key="1">
    <source>
        <dbReference type="EMBL" id="APX88799.1"/>
    </source>
</evidence>
<dbReference type="EMBL" id="CP019124">
    <property type="protein sequence ID" value="APX88799.1"/>
    <property type="molecule type" value="Genomic_DNA"/>
</dbReference>
<dbReference type="InterPro" id="IPR021497">
    <property type="entry name" value="GTA_holin_3TM"/>
</dbReference>
<name>A0A1U7DFX3_9RHOB</name>
<dbReference type="Proteomes" id="UP000187266">
    <property type="component" value="Chromosome"/>
</dbReference>
<keyword evidence="2" id="KW-1185">Reference proteome</keyword>
<dbReference type="AlphaFoldDB" id="A0A1U7DFX3"/>
<sequence length="205" mass="21827">MGMIQTVLATLFGNGGNVLRETAEVFRENAEAGAGRASARHGRALEEFAAEFATRGGDGRGGFDRFMDGLNRLPRPALALGTLGLLVAAMVDPVWFAARMQGLALVPEPMWWLLGAIVSFYFGARYQLKGQDFQRSVARTLALTPLVQANLAQLRDQADAAPVAPAPVPLNAPNGQSNKGQAAPASGAAFHDRNAALEEWLADRN</sequence>
<dbReference type="RefSeq" id="WP_076978823.1">
    <property type="nucleotide sequence ID" value="NZ_CP019124.1"/>
</dbReference>
<dbReference type="Pfam" id="PF11351">
    <property type="entry name" value="GTA_holin_3TM"/>
    <property type="match status" value="1"/>
</dbReference>
<protein>
    <submittedName>
        <fullName evidence="1">Carboxylesterase</fullName>
    </submittedName>
</protein>
<dbReference type="STRING" id="1267768.BV394_02855"/>
<organism evidence="1 2">
    <name type="scientific">Brevirhabdus pacifica</name>
    <dbReference type="NCBI Taxonomy" id="1267768"/>
    <lineage>
        <taxon>Bacteria</taxon>
        <taxon>Pseudomonadati</taxon>
        <taxon>Pseudomonadota</taxon>
        <taxon>Alphaproteobacteria</taxon>
        <taxon>Rhodobacterales</taxon>
        <taxon>Paracoccaceae</taxon>
        <taxon>Brevirhabdus</taxon>
    </lineage>
</organism>
<dbReference type="OrthoDB" id="7355053at2"/>